<dbReference type="PANTHER" id="PTHR45631:SF202">
    <property type="entry name" value="SENESCENCE-INDUCED RECEPTOR-LIKE SERINE_THREONINE-PROTEIN KINASE"/>
    <property type="match status" value="1"/>
</dbReference>
<proteinExistence type="predicted"/>
<dbReference type="SUPFAM" id="SSF56112">
    <property type="entry name" value="Protein kinase-like (PK-like)"/>
    <property type="match status" value="1"/>
</dbReference>
<name>A0A314XLS0_PRUYE</name>
<evidence type="ECO:0000313" key="1">
    <source>
        <dbReference type="EMBL" id="PQP92353.1"/>
    </source>
</evidence>
<gene>
    <name evidence="1" type="ORF">Pyn_30141</name>
</gene>
<dbReference type="PANTHER" id="PTHR45631">
    <property type="entry name" value="OS07G0107800 PROTEIN-RELATED"/>
    <property type="match status" value="1"/>
</dbReference>
<dbReference type="EMBL" id="PJQY01002587">
    <property type="protein sequence ID" value="PQP92353.1"/>
    <property type="molecule type" value="Genomic_DNA"/>
</dbReference>
<keyword evidence="1" id="KW-0808">Transferase</keyword>
<organism evidence="1 2">
    <name type="scientific">Prunus yedoensis var. nudiflora</name>
    <dbReference type="NCBI Taxonomy" id="2094558"/>
    <lineage>
        <taxon>Eukaryota</taxon>
        <taxon>Viridiplantae</taxon>
        <taxon>Streptophyta</taxon>
        <taxon>Embryophyta</taxon>
        <taxon>Tracheophyta</taxon>
        <taxon>Spermatophyta</taxon>
        <taxon>Magnoliopsida</taxon>
        <taxon>eudicotyledons</taxon>
        <taxon>Gunneridae</taxon>
        <taxon>Pentapetalae</taxon>
        <taxon>rosids</taxon>
        <taxon>fabids</taxon>
        <taxon>Rosales</taxon>
        <taxon>Rosaceae</taxon>
        <taxon>Amygdaloideae</taxon>
        <taxon>Amygdaleae</taxon>
        <taxon>Prunus</taxon>
    </lineage>
</organism>
<evidence type="ECO:0000313" key="2">
    <source>
        <dbReference type="Proteomes" id="UP000250321"/>
    </source>
</evidence>
<dbReference type="Gene3D" id="1.10.510.10">
    <property type="entry name" value="Transferase(Phosphotransferase) domain 1"/>
    <property type="match status" value="1"/>
</dbReference>
<dbReference type="AlphaFoldDB" id="A0A314XLS0"/>
<dbReference type="Proteomes" id="UP000250321">
    <property type="component" value="Unassembled WGS sequence"/>
</dbReference>
<dbReference type="InterPro" id="IPR011009">
    <property type="entry name" value="Kinase-like_dom_sf"/>
</dbReference>
<accession>A0A314XLS0</accession>
<keyword evidence="1" id="KW-0675">Receptor</keyword>
<sequence length="136" mass="15541">MKTFKPNHLTLAYLEFFSAEDGTHVYLDPEYNLSNTLNEKSDGIVLLEIITSRPVSSMIHEEIYICQWVSFMVEKGDIKSIVDPWLNGNFGSNSVWKAVEIALAVELARKNPDTESEDSIEMRPVKFTTEMRPLAR</sequence>
<comment type="caution">
    <text evidence="1">The sequence shown here is derived from an EMBL/GenBank/DDBJ whole genome shotgun (WGS) entry which is preliminary data.</text>
</comment>
<reference evidence="1 2" key="1">
    <citation type="submission" date="2018-02" db="EMBL/GenBank/DDBJ databases">
        <title>Draft genome of wild Prunus yedoensis var. nudiflora.</title>
        <authorList>
            <person name="Baek S."/>
            <person name="Kim J.-H."/>
            <person name="Choi K."/>
            <person name="Kim G.-B."/>
            <person name="Cho A."/>
            <person name="Jang H."/>
            <person name="Shin C.-H."/>
            <person name="Yu H.-J."/>
            <person name="Mun J.-H."/>
        </authorList>
    </citation>
    <scope>NUCLEOTIDE SEQUENCE [LARGE SCALE GENOMIC DNA]</scope>
    <source>
        <strain evidence="2">cv. Jeju island</strain>
        <tissue evidence="1">Leaf</tissue>
    </source>
</reference>
<keyword evidence="1" id="KW-0418">Kinase</keyword>
<protein>
    <submittedName>
        <fullName evidence="1">Senescence-induced receptor-like serine/threonine-protein kinase</fullName>
    </submittedName>
</protein>
<keyword evidence="2" id="KW-1185">Reference proteome</keyword>
<dbReference type="GO" id="GO:0016301">
    <property type="term" value="F:kinase activity"/>
    <property type="evidence" value="ECO:0007669"/>
    <property type="project" value="UniProtKB-KW"/>
</dbReference>
<dbReference type="STRING" id="2094558.A0A314XLS0"/>